<dbReference type="CDD" id="cd00082">
    <property type="entry name" value="HisKA"/>
    <property type="match status" value="1"/>
</dbReference>
<dbReference type="RefSeq" id="WP_108993959.1">
    <property type="nucleotide sequence ID" value="NZ_BDQX01000196.1"/>
</dbReference>
<evidence type="ECO:0000256" key="2">
    <source>
        <dbReference type="ARBA" id="ARBA00004651"/>
    </source>
</evidence>
<feature type="domain" description="Histidine kinase" evidence="15">
    <location>
        <begin position="271"/>
        <end position="469"/>
    </location>
</feature>
<dbReference type="SMART" id="SM00387">
    <property type="entry name" value="HATPase_c"/>
    <property type="match status" value="1"/>
</dbReference>
<dbReference type="Gene3D" id="1.10.287.130">
    <property type="match status" value="1"/>
</dbReference>
<evidence type="ECO:0000256" key="9">
    <source>
        <dbReference type="ARBA" id="ARBA00022777"/>
    </source>
</evidence>
<evidence type="ECO:0000256" key="12">
    <source>
        <dbReference type="ARBA" id="ARBA00023012"/>
    </source>
</evidence>
<dbReference type="InterPro" id="IPR003660">
    <property type="entry name" value="HAMP_dom"/>
</dbReference>
<protein>
    <recommendedName>
        <fullName evidence="3">histidine kinase</fullName>
        <ecNumber evidence="3">2.7.13.3</ecNumber>
    </recommendedName>
</protein>
<dbReference type="Gene3D" id="6.10.340.10">
    <property type="match status" value="1"/>
</dbReference>
<keyword evidence="4" id="KW-1003">Cell membrane</keyword>
<feature type="domain" description="HAMP" evidence="16">
    <location>
        <begin position="204"/>
        <end position="256"/>
    </location>
</feature>
<dbReference type="SUPFAM" id="SSF47384">
    <property type="entry name" value="Homodimeric domain of signal transducing histidine kinase"/>
    <property type="match status" value="1"/>
</dbReference>
<comment type="subcellular location">
    <subcellularLocation>
        <location evidence="2">Cell membrane</location>
        <topology evidence="2">Multi-pass membrane protein</topology>
    </subcellularLocation>
</comment>
<dbReference type="PANTHER" id="PTHR45528:SF1">
    <property type="entry name" value="SENSOR HISTIDINE KINASE CPXA"/>
    <property type="match status" value="1"/>
</dbReference>
<dbReference type="InterPro" id="IPR036097">
    <property type="entry name" value="HisK_dim/P_sf"/>
</dbReference>
<evidence type="ECO:0000313" key="17">
    <source>
        <dbReference type="EMBL" id="GBG09169.1"/>
    </source>
</evidence>
<gene>
    <name evidence="17" type="ORF">PAT3040_03802</name>
</gene>
<keyword evidence="11 14" id="KW-1133">Transmembrane helix</keyword>
<dbReference type="EC" id="2.7.13.3" evidence="3"/>
<keyword evidence="12" id="KW-0902">Two-component regulatory system</keyword>
<evidence type="ECO:0000256" key="8">
    <source>
        <dbReference type="ARBA" id="ARBA00022741"/>
    </source>
</evidence>
<dbReference type="PROSITE" id="PS50885">
    <property type="entry name" value="HAMP"/>
    <property type="match status" value="1"/>
</dbReference>
<evidence type="ECO:0000256" key="5">
    <source>
        <dbReference type="ARBA" id="ARBA00022553"/>
    </source>
</evidence>
<evidence type="ECO:0000256" key="13">
    <source>
        <dbReference type="ARBA" id="ARBA00023136"/>
    </source>
</evidence>
<evidence type="ECO:0000256" key="6">
    <source>
        <dbReference type="ARBA" id="ARBA00022679"/>
    </source>
</evidence>
<dbReference type="PANTHER" id="PTHR45528">
    <property type="entry name" value="SENSOR HISTIDINE KINASE CPXA"/>
    <property type="match status" value="1"/>
</dbReference>
<dbReference type="InterPro" id="IPR036890">
    <property type="entry name" value="HATPase_C_sf"/>
</dbReference>
<keyword evidence="6" id="KW-0808">Transferase</keyword>
<keyword evidence="8" id="KW-0547">Nucleotide-binding</keyword>
<dbReference type="GO" id="GO:0005524">
    <property type="term" value="F:ATP binding"/>
    <property type="evidence" value="ECO:0007669"/>
    <property type="project" value="UniProtKB-KW"/>
</dbReference>
<dbReference type="Gene3D" id="3.30.565.10">
    <property type="entry name" value="Histidine kinase-like ATPase, C-terminal domain"/>
    <property type="match status" value="1"/>
</dbReference>
<keyword evidence="10" id="KW-0067">ATP-binding</keyword>
<dbReference type="Proteomes" id="UP000245202">
    <property type="component" value="Unassembled WGS sequence"/>
</dbReference>
<evidence type="ECO:0000256" key="1">
    <source>
        <dbReference type="ARBA" id="ARBA00000085"/>
    </source>
</evidence>
<evidence type="ECO:0000259" key="16">
    <source>
        <dbReference type="PROSITE" id="PS50885"/>
    </source>
</evidence>
<dbReference type="AlphaFoldDB" id="A0A2R5EU23"/>
<evidence type="ECO:0000256" key="14">
    <source>
        <dbReference type="SAM" id="Phobius"/>
    </source>
</evidence>
<feature type="transmembrane region" description="Helical" evidence="14">
    <location>
        <begin position="183"/>
        <end position="203"/>
    </location>
</feature>
<keyword evidence="5" id="KW-0597">Phosphoprotein</keyword>
<reference evidence="17 18" key="1">
    <citation type="submission" date="2017-08" db="EMBL/GenBank/DDBJ databases">
        <title>Substantial Increase in Enzyme Production by Combined Drug-Resistance Mutations in Paenibacillus agaridevorans.</title>
        <authorList>
            <person name="Tanaka Y."/>
            <person name="Funane K."/>
            <person name="Hosaka T."/>
            <person name="Shiwa Y."/>
            <person name="Fujita N."/>
            <person name="Miyazaki T."/>
            <person name="Yoshikawa H."/>
            <person name="Murakami K."/>
            <person name="Kasahara K."/>
            <person name="Inaoka T."/>
            <person name="Hiraga Y."/>
            <person name="Ochi K."/>
        </authorList>
    </citation>
    <scope>NUCLEOTIDE SEQUENCE [LARGE SCALE GENOMIC DNA]</scope>
    <source>
        <strain evidence="17 18">T-3040</strain>
    </source>
</reference>
<dbReference type="Pfam" id="PF00512">
    <property type="entry name" value="HisKA"/>
    <property type="match status" value="1"/>
</dbReference>
<proteinExistence type="predicted"/>
<dbReference type="SMART" id="SM00388">
    <property type="entry name" value="HisKA"/>
    <property type="match status" value="1"/>
</dbReference>
<evidence type="ECO:0000259" key="15">
    <source>
        <dbReference type="PROSITE" id="PS50109"/>
    </source>
</evidence>
<dbReference type="InterPro" id="IPR050398">
    <property type="entry name" value="HssS/ArlS-like"/>
</dbReference>
<evidence type="ECO:0000256" key="11">
    <source>
        <dbReference type="ARBA" id="ARBA00022989"/>
    </source>
</evidence>
<sequence>MNKRNDSQAPVRKSRLLPGSLQGQYLIIVLAAFLFIPVIIPLASLTYTIVQWSSKSDMESGAKYGGTSGLLSDWHAHAANMEGKSDAAIDEALIELKRRYPEASMFWVDANGATRSQLPPQLDIPAQWTPEEAIRFMKASIGKDPYTVIAFLGKENAGSSFMTIRMPREAISTGNPNGSGTPYYIAFVFVMFSVFVAMSLLFFRHIRRRLLRLQSAMARQDEHGIPEPVAIKRWDEIGALEYSFNGMVAQLRDSRQRQSEEEQLRKSLVANLSHDLRTPLTIMQGHLYQLREEPLSPKGQQSVSVMQGKAEGLGELIDNLLAYTLMTSGRYKLTLEAVDIVRLARESAASWYPLWEREGLEVDVRLPHEQLIWQGDRAGLQRMLDNLFQNVVRHARDGGYIGLALEKRHGRPCLVFSDKGRGLNSESSATGAGVGLAIVDYLADSMGLVRETASSEEGTRVYLYEKTKAKDERGFF</sequence>
<comment type="catalytic activity">
    <reaction evidence="1">
        <text>ATP + protein L-histidine = ADP + protein N-phospho-L-histidine.</text>
        <dbReference type="EC" id="2.7.13.3"/>
    </reaction>
</comment>
<dbReference type="SMART" id="SM00304">
    <property type="entry name" value="HAMP"/>
    <property type="match status" value="1"/>
</dbReference>
<keyword evidence="18" id="KW-1185">Reference proteome</keyword>
<keyword evidence="7 14" id="KW-0812">Transmembrane</keyword>
<dbReference type="InterPro" id="IPR005467">
    <property type="entry name" value="His_kinase_dom"/>
</dbReference>
<evidence type="ECO:0000313" key="18">
    <source>
        <dbReference type="Proteomes" id="UP000245202"/>
    </source>
</evidence>
<name>A0A2R5EU23_9BACL</name>
<keyword evidence="9 17" id="KW-0418">Kinase</keyword>
<keyword evidence="13 14" id="KW-0472">Membrane</keyword>
<evidence type="ECO:0000256" key="4">
    <source>
        <dbReference type="ARBA" id="ARBA00022475"/>
    </source>
</evidence>
<dbReference type="SUPFAM" id="SSF55874">
    <property type="entry name" value="ATPase domain of HSP90 chaperone/DNA topoisomerase II/histidine kinase"/>
    <property type="match status" value="1"/>
</dbReference>
<dbReference type="SUPFAM" id="SSF158472">
    <property type="entry name" value="HAMP domain-like"/>
    <property type="match status" value="1"/>
</dbReference>
<evidence type="ECO:0000256" key="3">
    <source>
        <dbReference type="ARBA" id="ARBA00012438"/>
    </source>
</evidence>
<dbReference type="InterPro" id="IPR003661">
    <property type="entry name" value="HisK_dim/P_dom"/>
</dbReference>
<evidence type="ECO:0000256" key="10">
    <source>
        <dbReference type="ARBA" id="ARBA00022840"/>
    </source>
</evidence>
<dbReference type="GO" id="GO:0000155">
    <property type="term" value="F:phosphorelay sensor kinase activity"/>
    <property type="evidence" value="ECO:0007669"/>
    <property type="project" value="InterPro"/>
</dbReference>
<dbReference type="PROSITE" id="PS50109">
    <property type="entry name" value="HIS_KIN"/>
    <property type="match status" value="1"/>
</dbReference>
<dbReference type="GO" id="GO:0005886">
    <property type="term" value="C:plasma membrane"/>
    <property type="evidence" value="ECO:0007669"/>
    <property type="project" value="UniProtKB-SubCell"/>
</dbReference>
<organism evidence="17 18">
    <name type="scientific">Paenibacillus agaridevorans</name>
    <dbReference type="NCBI Taxonomy" id="171404"/>
    <lineage>
        <taxon>Bacteria</taxon>
        <taxon>Bacillati</taxon>
        <taxon>Bacillota</taxon>
        <taxon>Bacilli</taxon>
        <taxon>Bacillales</taxon>
        <taxon>Paenibacillaceae</taxon>
        <taxon>Paenibacillus</taxon>
    </lineage>
</organism>
<dbReference type="Pfam" id="PF02518">
    <property type="entry name" value="HATPase_c"/>
    <property type="match status" value="1"/>
</dbReference>
<comment type="caution">
    <text evidence="17">The sequence shown here is derived from an EMBL/GenBank/DDBJ whole genome shotgun (WGS) entry which is preliminary data.</text>
</comment>
<evidence type="ECO:0000256" key="7">
    <source>
        <dbReference type="ARBA" id="ARBA00022692"/>
    </source>
</evidence>
<feature type="transmembrane region" description="Helical" evidence="14">
    <location>
        <begin position="25"/>
        <end position="50"/>
    </location>
</feature>
<dbReference type="InterPro" id="IPR003594">
    <property type="entry name" value="HATPase_dom"/>
</dbReference>
<dbReference type="EMBL" id="BDQX01000196">
    <property type="protein sequence ID" value="GBG09169.1"/>
    <property type="molecule type" value="Genomic_DNA"/>
</dbReference>
<accession>A0A2R5EU23</accession>